<dbReference type="Proteomes" id="UP000316330">
    <property type="component" value="Unassembled WGS sequence"/>
</dbReference>
<organism evidence="1 2">
    <name type="scientific">Cohnella terricola</name>
    <dbReference type="NCBI Taxonomy" id="1289167"/>
    <lineage>
        <taxon>Bacteria</taxon>
        <taxon>Bacillati</taxon>
        <taxon>Bacillota</taxon>
        <taxon>Bacilli</taxon>
        <taxon>Bacillales</taxon>
        <taxon>Paenibacillaceae</taxon>
        <taxon>Cohnella</taxon>
    </lineage>
</organism>
<sequence length="220" mass="23809">MKRFVFVLFAALLSGCGTTGSPEGGGAAAAPLKVPFASAKPPINPSPPAEGLKAIQAQVQEIWPEIERRHSVAWQTLGTGDDKLMLQIRSYGDVERELTQADVDAIRDSLFEEIGEEFPIDISVLSCCSGAPFVTGEIRSVDEMSNRILVVNESKKNGNTDDPEAYWIELSEDGKIVFGDGEPTRQFDTSLVGKEAKVWTTGLVHQSYPGQTAALKVIVE</sequence>
<comment type="caution">
    <text evidence="1">The sequence shown here is derived from an EMBL/GenBank/DDBJ whole genome shotgun (WGS) entry which is preliminary data.</text>
</comment>
<dbReference type="PROSITE" id="PS51257">
    <property type="entry name" value="PROKAR_LIPOPROTEIN"/>
    <property type="match status" value="1"/>
</dbReference>
<dbReference type="OrthoDB" id="2679107at2"/>
<proteinExistence type="predicted"/>
<gene>
    <name evidence="1" type="ORF">FPZ45_05245</name>
</gene>
<protein>
    <submittedName>
        <fullName evidence="1">Uncharacterized protein</fullName>
    </submittedName>
</protein>
<dbReference type="AlphaFoldDB" id="A0A559JTS6"/>
<dbReference type="EMBL" id="VNJJ01000002">
    <property type="protein sequence ID" value="TVY03282.1"/>
    <property type="molecule type" value="Genomic_DNA"/>
</dbReference>
<evidence type="ECO:0000313" key="1">
    <source>
        <dbReference type="EMBL" id="TVY03282.1"/>
    </source>
</evidence>
<name>A0A559JTS6_9BACL</name>
<dbReference type="RefSeq" id="WP_144699121.1">
    <property type="nucleotide sequence ID" value="NZ_VNJJ01000002.1"/>
</dbReference>
<evidence type="ECO:0000313" key="2">
    <source>
        <dbReference type="Proteomes" id="UP000316330"/>
    </source>
</evidence>
<accession>A0A559JTS6</accession>
<keyword evidence="2" id="KW-1185">Reference proteome</keyword>
<reference evidence="1 2" key="1">
    <citation type="submission" date="2019-07" db="EMBL/GenBank/DDBJ databases">
        <authorList>
            <person name="Kim J."/>
        </authorList>
    </citation>
    <scope>NUCLEOTIDE SEQUENCE [LARGE SCALE GENOMIC DNA]</scope>
    <source>
        <strain evidence="1 2">G13</strain>
    </source>
</reference>